<protein>
    <recommendedName>
        <fullName evidence="4">Lipoprotein</fullName>
    </recommendedName>
</protein>
<evidence type="ECO:0000313" key="2">
    <source>
        <dbReference type="EMBL" id="MEA5582954.1"/>
    </source>
</evidence>
<dbReference type="RefSeq" id="WP_323197264.1">
    <property type="nucleotide sequence ID" value="NZ_JAYGHG010000031.1"/>
</dbReference>
<dbReference type="Proteomes" id="UP001302120">
    <property type="component" value="Unassembled WGS sequence"/>
</dbReference>
<evidence type="ECO:0000256" key="1">
    <source>
        <dbReference type="SAM" id="SignalP"/>
    </source>
</evidence>
<comment type="caution">
    <text evidence="2">The sequence shown here is derived from an EMBL/GenBank/DDBJ whole genome shotgun (WGS) entry which is preliminary data.</text>
</comment>
<evidence type="ECO:0000313" key="3">
    <source>
        <dbReference type="Proteomes" id="UP001302120"/>
    </source>
</evidence>
<accession>A0ABU5UIA3</accession>
<gene>
    <name evidence="2" type="ORF">VB620_16590</name>
</gene>
<name>A0ABU5UIA3_9CYAN</name>
<dbReference type="PROSITE" id="PS51257">
    <property type="entry name" value="PROKAR_LIPOPROTEIN"/>
    <property type="match status" value="1"/>
</dbReference>
<feature type="signal peptide" evidence="1">
    <location>
        <begin position="1"/>
        <end position="25"/>
    </location>
</feature>
<dbReference type="EMBL" id="JAYGHG010000031">
    <property type="protein sequence ID" value="MEA5582954.1"/>
    <property type="molecule type" value="Genomic_DNA"/>
</dbReference>
<organism evidence="2 3">
    <name type="scientific">Nodularia harveyana UHCC-0300</name>
    <dbReference type="NCBI Taxonomy" id="2974287"/>
    <lineage>
        <taxon>Bacteria</taxon>
        <taxon>Bacillati</taxon>
        <taxon>Cyanobacteriota</taxon>
        <taxon>Cyanophyceae</taxon>
        <taxon>Nostocales</taxon>
        <taxon>Nodulariaceae</taxon>
        <taxon>Nodularia</taxon>
    </lineage>
</organism>
<keyword evidence="1" id="KW-0732">Signal</keyword>
<evidence type="ECO:0008006" key="4">
    <source>
        <dbReference type="Google" id="ProtNLM"/>
    </source>
</evidence>
<proteinExistence type="predicted"/>
<keyword evidence="3" id="KW-1185">Reference proteome</keyword>
<feature type="chain" id="PRO_5045492017" description="Lipoprotein" evidence="1">
    <location>
        <begin position="26"/>
        <end position="224"/>
    </location>
</feature>
<reference evidence="2 3" key="1">
    <citation type="submission" date="2023-12" db="EMBL/GenBank/DDBJ databases">
        <title>Baltic Sea Cyanobacteria.</title>
        <authorList>
            <person name="Delbaje E."/>
            <person name="Fewer D.P."/>
            <person name="Shishido T.K."/>
        </authorList>
    </citation>
    <scope>NUCLEOTIDE SEQUENCE [LARGE SCALE GENOMIC DNA]</scope>
    <source>
        <strain evidence="2 3">UHCC-0300</strain>
    </source>
</reference>
<sequence>MNQRAIISLFLVLLVNLLLSCSNHPGSNTFTEHIISPTLATTNNNLVVQTTKIKFKTESGKDLFSLKQKDNGIKLVDSNEQELARIRENTPGIMKIKNASEQVLGYLIREKGQWKLENPSRNLGLYTLKRHNNIHYTLEDAANKTIYEIKIQKGSWEINTADKNLVYQVNIKDGKTSLINSSATAIFYTKSAISPIAFACFGFDVLTREQQAALAYAVNLTGGK</sequence>